<dbReference type="Proteomes" id="UP000184123">
    <property type="component" value="Unassembled WGS sequence"/>
</dbReference>
<dbReference type="PANTHER" id="PTHR24321">
    <property type="entry name" value="DEHYDROGENASES, SHORT CHAIN"/>
    <property type="match status" value="1"/>
</dbReference>
<dbReference type="PRINTS" id="PR00081">
    <property type="entry name" value="GDHRDH"/>
</dbReference>
<organism evidence="6 7">
    <name type="scientific">Halomonas cupida</name>
    <dbReference type="NCBI Taxonomy" id="44933"/>
    <lineage>
        <taxon>Bacteria</taxon>
        <taxon>Pseudomonadati</taxon>
        <taxon>Pseudomonadota</taxon>
        <taxon>Gammaproteobacteria</taxon>
        <taxon>Oceanospirillales</taxon>
        <taxon>Halomonadaceae</taxon>
        <taxon>Halomonas</taxon>
    </lineage>
</organism>
<name>A0A1M7J2Y9_9GAMM</name>
<dbReference type="PANTHER" id="PTHR24321:SF8">
    <property type="entry name" value="ESTRADIOL 17-BETA-DEHYDROGENASE 8-RELATED"/>
    <property type="match status" value="1"/>
</dbReference>
<evidence type="ECO:0000256" key="1">
    <source>
        <dbReference type="ARBA" id="ARBA00006484"/>
    </source>
</evidence>
<dbReference type="Pfam" id="PF13561">
    <property type="entry name" value="adh_short_C2"/>
    <property type="match status" value="1"/>
</dbReference>
<dbReference type="AlphaFoldDB" id="A0A1M7J2Y9"/>
<keyword evidence="8" id="KW-1185">Reference proteome</keyword>
<dbReference type="InterPro" id="IPR036291">
    <property type="entry name" value="NAD(P)-bd_dom_sf"/>
</dbReference>
<dbReference type="FunFam" id="3.40.50.720:FF:000084">
    <property type="entry name" value="Short-chain dehydrogenase reductase"/>
    <property type="match status" value="1"/>
</dbReference>
<dbReference type="InterPro" id="IPR002347">
    <property type="entry name" value="SDR_fam"/>
</dbReference>
<dbReference type="EMBL" id="FRCA01000008">
    <property type="protein sequence ID" value="SHM47409.1"/>
    <property type="molecule type" value="Genomic_DNA"/>
</dbReference>
<dbReference type="STRING" id="44933.SAMN05660971_03088"/>
<dbReference type="SMART" id="SM00822">
    <property type="entry name" value="PKS_KR"/>
    <property type="match status" value="1"/>
</dbReference>
<keyword evidence="2" id="KW-0560">Oxidoreductase</keyword>
<keyword evidence="3" id="KW-0520">NAD</keyword>
<dbReference type="InterPro" id="IPR057326">
    <property type="entry name" value="KR_dom"/>
</dbReference>
<proteinExistence type="inferred from homology"/>
<gene>
    <name evidence="5" type="ORF">HCU01_22460</name>
    <name evidence="6" type="ORF">SAMN05660971_03088</name>
</gene>
<dbReference type="Proteomes" id="UP000321726">
    <property type="component" value="Unassembled WGS sequence"/>
</dbReference>
<dbReference type="SUPFAM" id="SSF51735">
    <property type="entry name" value="NAD(P)-binding Rossmann-fold domains"/>
    <property type="match status" value="1"/>
</dbReference>
<dbReference type="Gene3D" id="3.40.50.720">
    <property type="entry name" value="NAD(P)-binding Rossmann-like Domain"/>
    <property type="match status" value="1"/>
</dbReference>
<evidence type="ECO:0000259" key="4">
    <source>
        <dbReference type="SMART" id="SM00822"/>
    </source>
</evidence>
<reference evidence="5 8" key="2">
    <citation type="submission" date="2019-07" db="EMBL/GenBank/DDBJ databases">
        <title>Whole genome shotgun sequence of Halomonas cupida NBRC 102219.</title>
        <authorList>
            <person name="Hosoyama A."/>
            <person name="Uohara A."/>
            <person name="Ohji S."/>
            <person name="Ichikawa N."/>
        </authorList>
    </citation>
    <scope>NUCLEOTIDE SEQUENCE [LARGE SCALE GENOMIC DNA]</scope>
    <source>
        <strain evidence="5 8">NBRC 102219</strain>
    </source>
</reference>
<dbReference type="EMBL" id="BJXU01000087">
    <property type="protein sequence ID" value="GEN24297.1"/>
    <property type="molecule type" value="Genomic_DNA"/>
</dbReference>
<evidence type="ECO:0000313" key="5">
    <source>
        <dbReference type="EMBL" id="GEN24297.1"/>
    </source>
</evidence>
<protein>
    <submittedName>
        <fullName evidence="5 6">Sorbitol dehydrogenase</fullName>
    </submittedName>
</protein>
<evidence type="ECO:0000313" key="7">
    <source>
        <dbReference type="Proteomes" id="UP000184123"/>
    </source>
</evidence>
<dbReference type="PRINTS" id="PR00080">
    <property type="entry name" value="SDRFAMILY"/>
</dbReference>
<evidence type="ECO:0000256" key="3">
    <source>
        <dbReference type="ARBA" id="ARBA00023027"/>
    </source>
</evidence>
<evidence type="ECO:0000313" key="6">
    <source>
        <dbReference type="EMBL" id="SHM47409.1"/>
    </source>
</evidence>
<evidence type="ECO:0000256" key="2">
    <source>
        <dbReference type="ARBA" id="ARBA00023002"/>
    </source>
</evidence>
<accession>A0A1M7J2Y9</accession>
<sequence length="265" mass="27931">MNAQGMAGKLQDQVAVVTGGARGIGLAIAQAYLQQGARVAIADIDATAIDEGLAELDAGEAAMGVRLDVCCRDSIAGMISAVEQRFGAIDILVNNAAIFDMQPVLEVSEASFDRQFAVNVKGLFFTLQAVARAMVEQGKGGRIINMSSQAGRRGEPLVSTYCATKAAVISLTQSCALDLIKQGIRVNGLAPGVVDTPMWAEVDALFARYENRPLGEKKRMVGEAVPIGRMGRPQDYAGAAVFLASDDSDYIVAQTLNVDGGNWMS</sequence>
<reference evidence="6 7" key="1">
    <citation type="submission" date="2016-11" db="EMBL/GenBank/DDBJ databases">
        <authorList>
            <person name="Jaros S."/>
            <person name="Januszkiewicz K."/>
            <person name="Wedrychowicz H."/>
        </authorList>
    </citation>
    <scope>NUCLEOTIDE SEQUENCE [LARGE SCALE GENOMIC DNA]</scope>
    <source>
        <strain evidence="6 7">DSM 4740</strain>
    </source>
</reference>
<dbReference type="NCBIfam" id="NF005472">
    <property type="entry name" value="PRK07067.1"/>
    <property type="match status" value="1"/>
</dbReference>
<dbReference type="GO" id="GO:0016491">
    <property type="term" value="F:oxidoreductase activity"/>
    <property type="evidence" value="ECO:0007669"/>
    <property type="project" value="UniProtKB-KW"/>
</dbReference>
<feature type="domain" description="Ketoreductase" evidence="4">
    <location>
        <begin position="13"/>
        <end position="192"/>
    </location>
</feature>
<dbReference type="NCBIfam" id="NF005559">
    <property type="entry name" value="PRK07231.1"/>
    <property type="match status" value="1"/>
</dbReference>
<comment type="similarity">
    <text evidence="1">Belongs to the short-chain dehydrogenases/reductases (SDR) family.</text>
</comment>
<evidence type="ECO:0000313" key="8">
    <source>
        <dbReference type="Proteomes" id="UP000321726"/>
    </source>
</evidence>